<dbReference type="SUPFAM" id="SSF52283">
    <property type="entry name" value="Formate/glycerate dehydrogenase catalytic domain-like"/>
    <property type="match status" value="1"/>
</dbReference>
<dbReference type="Gene3D" id="3.40.50.720">
    <property type="entry name" value="NAD(P)-binding Rossmann-like Domain"/>
    <property type="match status" value="2"/>
</dbReference>
<dbReference type="InterPro" id="IPR006140">
    <property type="entry name" value="D-isomer_DH_NAD-bd"/>
</dbReference>
<gene>
    <name evidence="6" type="ORF">VSX56_11275</name>
</gene>
<dbReference type="Pfam" id="PF02826">
    <property type="entry name" value="2-Hacid_dh_C"/>
    <property type="match status" value="1"/>
</dbReference>
<organism evidence="6 7">
    <name type="scientific">Thioclava kandeliae</name>
    <dbReference type="NCBI Taxonomy" id="3070818"/>
    <lineage>
        <taxon>Bacteria</taxon>
        <taxon>Pseudomonadati</taxon>
        <taxon>Pseudomonadota</taxon>
        <taxon>Alphaproteobacteria</taxon>
        <taxon>Rhodobacterales</taxon>
        <taxon>Paracoccaceae</taxon>
        <taxon>Thioclava</taxon>
    </lineage>
</organism>
<dbReference type="CDD" id="cd12156">
    <property type="entry name" value="HPPR"/>
    <property type="match status" value="1"/>
</dbReference>
<reference evidence="6 7" key="2">
    <citation type="submission" date="2024-06" db="EMBL/GenBank/DDBJ databases">
        <title>Thioclava kandeliae sp. nov. from a rhizosphere soil sample of Kandelia candel in a mangrove.</title>
        <authorList>
            <person name="Mu T."/>
        </authorList>
    </citation>
    <scope>NUCLEOTIDE SEQUENCE [LARGE SCALE GENOMIC DNA]</scope>
    <source>
        <strain evidence="6 7">CPCC 100088</strain>
    </source>
</reference>
<evidence type="ECO:0000256" key="3">
    <source>
        <dbReference type="RuleBase" id="RU003719"/>
    </source>
</evidence>
<feature type="domain" description="D-isomer specific 2-hydroxyacid dehydrogenase NAD-binding" evidence="5">
    <location>
        <begin position="108"/>
        <end position="280"/>
    </location>
</feature>
<feature type="domain" description="D-isomer specific 2-hydroxyacid dehydrogenase catalytic" evidence="4">
    <location>
        <begin position="36"/>
        <end position="306"/>
    </location>
</feature>
<dbReference type="SUPFAM" id="SSF51735">
    <property type="entry name" value="NAD(P)-binding Rossmann-fold domains"/>
    <property type="match status" value="1"/>
</dbReference>
<evidence type="ECO:0000313" key="7">
    <source>
        <dbReference type="Proteomes" id="UP001438953"/>
    </source>
</evidence>
<keyword evidence="2" id="KW-0520">NAD</keyword>
<dbReference type="InterPro" id="IPR036291">
    <property type="entry name" value="NAD(P)-bd_dom_sf"/>
</dbReference>
<keyword evidence="1 3" id="KW-0560">Oxidoreductase</keyword>
<evidence type="ECO:0000256" key="1">
    <source>
        <dbReference type="ARBA" id="ARBA00023002"/>
    </source>
</evidence>
<reference evidence="6 7" key="1">
    <citation type="submission" date="2024-01" db="EMBL/GenBank/DDBJ databases">
        <authorList>
            <person name="Deng Y."/>
            <person name="Su J."/>
        </authorList>
    </citation>
    <scope>NUCLEOTIDE SEQUENCE [LARGE SCALE GENOMIC DNA]</scope>
    <source>
        <strain evidence="6 7">CPCC 100088</strain>
    </source>
</reference>
<evidence type="ECO:0000313" key="6">
    <source>
        <dbReference type="EMBL" id="MER5172354.1"/>
    </source>
</evidence>
<evidence type="ECO:0000259" key="5">
    <source>
        <dbReference type="Pfam" id="PF02826"/>
    </source>
</evidence>
<dbReference type="PANTHER" id="PTHR10996:SF178">
    <property type="entry name" value="2-HYDROXYACID DEHYDROGENASE YGL185C-RELATED"/>
    <property type="match status" value="1"/>
</dbReference>
<dbReference type="RefSeq" id="WP_350937140.1">
    <property type="nucleotide sequence ID" value="NZ_JAYWLC010000008.1"/>
</dbReference>
<dbReference type="Pfam" id="PF00389">
    <property type="entry name" value="2-Hacid_dh"/>
    <property type="match status" value="1"/>
</dbReference>
<evidence type="ECO:0000256" key="2">
    <source>
        <dbReference type="ARBA" id="ARBA00023027"/>
    </source>
</evidence>
<dbReference type="InterPro" id="IPR050223">
    <property type="entry name" value="D-isomer_2-hydroxyacid_DH"/>
</dbReference>
<dbReference type="Proteomes" id="UP001438953">
    <property type="component" value="Unassembled WGS sequence"/>
</dbReference>
<comment type="similarity">
    <text evidence="3">Belongs to the D-isomer specific 2-hydroxyacid dehydrogenase family.</text>
</comment>
<dbReference type="EMBL" id="JAYWLC010000008">
    <property type="protein sequence ID" value="MER5172354.1"/>
    <property type="molecule type" value="Genomic_DNA"/>
</dbReference>
<proteinExistence type="inferred from homology"/>
<sequence>MKPRILQTGALSPGLDAQLAEEFDVLRLWECDTPLAALADSGAPVRGIATSAPVGVPDDLLAALPDLEVISCRGVGLDRIDLASCRARGIQVAGTFGVLSDCVADLALGLMIDAARRISEAERFVRAGRWSREKFPLATRISGQRLGIVGLGQIGQAVARRAAAFDMEIRYTGRMEKIGQPWAYEDSLVELAAWADMLVLTVLGGASTEGMVSAEVLEALGPRGYLINVARGSVVDEAALLGALAGGGIAGAALDVFADEPHVPEAFLALENVVLLPHIGSGTKETRRDMEALVLRNLQSYFRTGAVVTPAPDPGAERVPQSLPV</sequence>
<dbReference type="InterPro" id="IPR006139">
    <property type="entry name" value="D-isomer_2_OHA_DH_cat_dom"/>
</dbReference>
<evidence type="ECO:0000259" key="4">
    <source>
        <dbReference type="Pfam" id="PF00389"/>
    </source>
</evidence>
<name>A0ABV1SHH9_9RHOB</name>
<dbReference type="PANTHER" id="PTHR10996">
    <property type="entry name" value="2-HYDROXYACID DEHYDROGENASE-RELATED"/>
    <property type="match status" value="1"/>
</dbReference>
<accession>A0ABV1SHH9</accession>
<protein>
    <submittedName>
        <fullName evidence="6">2-hydroxyacid dehydrogenase</fullName>
    </submittedName>
</protein>
<comment type="caution">
    <text evidence="6">The sequence shown here is derived from an EMBL/GenBank/DDBJ whole genome shotgun (WGS) entry which is preliminary data.</text>
</comment>
<keyword evidence="7" id="KW-1185">Reference proteome</keyword>